<evidence type="ECO:0008006" key="3">
    <source>
        <dbReference type="Google" id="ProtNLM"/>
    </source>
</evidence>
<dbReference type="RefSeq" id="WP_013052581.1">
    <property type="nucleotide sequence ID" value="NC_014012.1"/>
</dbReference>
<dbReference type="eggNOG" id="COG0695">
    <property type="taxonomic scope" value="Bacteria"/>
</dbReference>
<evidence type="ECO:0000313" key="2">
    <source>
        <dbReference type="Proteomes" id="UP000002350"/>
    </source>
</evidence>
<dbReference type="Proteomes" id="UP000002350">
    <property type="component" value="Chromosome"/>
</dbReference>
<reference evidence="2" key="1">
    <citation type="journal article" date="2010" name="Mol. Biosyst.">
        <title>Complete genome sequence and comparative analysis of Shewanella violacea, a psychrophilic and piezophilic bacterium from deep sea floor sediments.</title>
        <authorList>
            <person name="Aono E."/>
            <person name="Baba T."/>
            <person name="Ara T."/>
            <person name="Nishi T."/>
            <person name="Nakamichi T."/>
            <person name="Inamoto E."/>
            <person name="Toyonaga H."/>
            <person name="Hasegawa M."/>
            <person name="Takai Y."/>
            <person name="Okumura Y."/>
            <person name="Baba M."/>
            <person name="Tomita M."/>
            <person name="Kato C."/>
            <person name="Oshima T."/>
            <person name="Nakasone K."/>
            <person name="Mori H."/>
        </authorList>
    </citation>
    <scope>NUCLEOTIDE SEQUENCE [LARGE SCALE GENOMIC DNA]</scope>
    <source>
        <strain evidence="2">JCM 10179 / CIP 106290 / LMG 19151 / DSS12</strain>
    </source>
</reference>
<dbReference type="KEGG" id="svo:SVI_3315"/>
<sequence length="80" mass="9469">MQVQLLVTHTDFCIHNLERELDNVGIQYQIDYIEDNPKQVNAYHIRHSPNIFIQGKLIFRYQPSPAELKILLEKESLYQG</sequence>
<keyword evidence="2" id="KW-1185">Reference proteome</keyword>
<dbReference type="AlphaFoldDB" id="D4ZB91"/>
<dbReference type="EMBL" id="AP011177">
    <property type="protein sequence ID" value="BAJ03286.1"/>
    <property type="molecule type" value="Genomic_DNA"/>
</dbReference>
<proteinExistence type="predicted"/>
<evidence type="ECO:0000313" key="1">
    <source>
        <dbReference type="EMBL" id="BAJ03286.1"/>
    </source>
</evidence>
<protein>
    <recommendedName>
        <fullName evidence="3">Thioredoxin-like fold domain-containing protein</fullName>
    </recommendedName>
</protein>
<accession>D4ZB91</accession>
<dbReference type="STRING" id="637905.SVI_3315"/>
<gene>
    <name evidence="1" type="ordered locus">SVI_3315</name>
</gene>
<organism evidence="1 2">
    <name type="scientific">Shewanella violacea (strain JCM 10179 / CIP 106290 / LMG 19151 / DSS12)</name>
    <dbReference type="NCBI Taxonomy" id="637905"/>
    <lineage>
        <taxon>Bacteria</taxon>
        <taxon>Pseudomonadati</taxon>
        <taxon>Pseudomonadota</taxon>
        <taxon>Gammaproteobacteria</taxon>
        <taxon>Alteromonadales</taxon>
        <taxon>Shewanellaceae</taxon>
        <taxon>Shewanella</taxon>
    </lineage>
</organism>
<dbReference type="HOGENOM" id="CLU_2669714_0_0_6"/>
<dbReference type="OrthoDB" id="8564041at2"/>
<name>D4ZB91_SHEVD</name>